<accession>A0A1R0X9G0</accession>
<dbReference type="AlphaFoldDB" id="A0A1R0X9G0"/>
<evidence type="ECO:0000313" key="5">
    <source>
        <dbReference type="Proteomes" id="UP000187465"/>
    </source>
</evidence>
<evidence type="ECO:0008006" key="6">
    <source>
        <dbReference type="Google" id="ProtNLM"/>
    </source>
</evidence>
<comment type="caution">
    <text evidence="4">The sequence shown here is derived from an EMBL/GenBank/DDBJ whole genome shotgun (WGS) entry which is preliminary data.</text>
</comment>
<gene>
    <name evidence="4" type="ORF">BJP51_19460</name>
</gene>
<feature type="region of interest" description="Disordered" evidence="3">
    <location>
        <begin position="147"/>
        <end position="167"/>
    </location>
</feature>
<evidence type="ECO:0000313" key="4">
    <source>
        <dbReference type="EMBL" id="OMD31415.1"/>
    </source>
</evidence>
<organism evidence="4 5">
    <name type="scientific">Paenibacillus odorifer</name>
    <dbReference type="NCBI Taxonomy" id="189426"/>
    <lineage>
        <taxon>Bacteria</taxon>
        <taxon>Bacillati</taxon>
        <taxon>Bacillota</taxon>
        <taxon>Bacilli</taxon>
        <taxon>Bacillales</taxon>
        <taxon>Paenibacillaceae</taxon>
        <taxon>Paenibacillus</taxon>
    </lineage>
</organism>
<reference evidence="4 5" key="1">
    <citation type="submission" date="2016-10" db="EMBL/GenBank/DDBJ databases">
        <title>Paenibacillus species isolates.</title>
        <authorList>
            <person name="Beno S.M."/>
        </authorList>
    </citation>
    <scope>NUCLEOTIDE SEQUENCE [LARGE SCALE GENOMIC DNA]</scope>
    <source>
        <strain evidence="4 5">FSL H7-0604</strain>
    </source>
</reference>
<dbReference type="InterPro" id="IPR007157">
    <property type="entry name" value="PspA_VIPP1"/>
</dbReference>
<dbReference type="Proteomes" id="UP000187465">
    <property type="component" value="Unassembled WGS sequence"/>
</dbReference>
<evidence type="ECO:0000256" key="3">
    <source>
        <dbReference type="SAM" id="MobiDB-lite"/>
    </source>
</evidence>
<name>A0A1R0X9G0_9BACL</name>
<dbReference type="PANTHER" id="PTHR31088">
    <property type="entry name" value="MEMBRANE-ASSOCIATED PROTEIN VIPP1, CHLOROPLASTIC"/>
    <property type="match status" value="1"/>
</dbReference>
<dbReference type="EMBL" id="MKQP01000022">
    <property type="protein sequence ID" value="OMD31415.1"/>
    <property type="molecule type" value="Genomic_DNA"/>
</dbReference>
<dbReference type="RefSeq" id="WP_036679997.1">
    <property type="nucleotide sequence ID" value="NZ_MKQP01000022.1"/>
</dbReference>
<dbReference type="Pfam" id="PF04012">
    <property type="entry name" value="PspA_IM30"/>
    <property type="match status" value="1"/>
</dbReference>
<protein>
    <recommendedName>
        <fullName evidence="6">Phage shock protein A</fullName>
    </recommendedName>
</protein>
<comment type="similarity">
    <text evidence="1">Belongs to the PspA/Vipp/IM30 family.</text>
</comment>
<evidence type="ECO:0000256" key="2">
    <source>
        <dbReference type="SAM" id="Coils"/>
    </source>
</evidence>
<evidence type="ECO:0000256" key="1">
    <source>
        <dbReference type="ARBA" id="ARBA00043985"/>
    </source>
</evidence>
<proteinExistence type="inferred from homology"/>
<sequence length="230" mass="26055">MSLLKRISTITKAALHEGLNKLENPVLLTGQYLRDLENDIAKAERNERDLQVTASVLERRKQEYTLLVEQSEAEAVQAVEQGNEERARLALIAKLRYVEQLEESINSQVQTKQSLAELEINIARAKEEREHLKAKRTELIARAQQATETLNSAPRSSTKGLNVGSASQGFERMEEKIFEWEALAENSKNKFNTGTGISPSIDLNLRSAVDIEIERIRNRKTNTEVNTEKK</sequence>
<feature type="coiled-coil region" evidence="2">
    <location>
        <begin position="33"/>
        <end position="74"/>
    </location>
</feature>
<dbReference type="PANTHER" id="PTHR31088:SF6">
    <property type="entry name" value="PHAGE SHOCK PROTEIN A"/>
    <property type="match status" value="1"/>
</dbReference>
<keyword evidence="2" id="KW-0175">Coiled coil</keyword>